<organism evidence="1 2">
    <name type="scientific">Tepidibacter hydrothermalis</name>
    <dbReference type="NCBI Taxonomy" id="3036126"/>
    <lineage>
        <taxon>Bacteria</taxon>
        <taxon>Bacillati</taxon>
        <taxon>Bacillota</taxon>
        <taxon>Clostridia</taxon>
        <taxon>Peptostreptococcales</taxon>
        <taxon>Peptostreptococcaceae</taxon>
        <taxon>Tepidibacter</taxon>
    </lineage>
</organism>
<gene>
    <name evidence="1" type="ORF">P4S50_09620</name>
</gene>
<dbReference type="Proteomes" id="UP001222800">
    <property type="component" value="Chromosome"/>
</dbReference>
<dbReference type="RefSeq" id="WP_277730567.1">
    <property type="nucleotide sequence ID" value="NZ_CP120733.1"/>
</dbReference>
<proteinExistence type="predicted"/>
<sequence>MKDVNAGGKFSIFSGISNLINNASTLDDDELEYLEQMVDHYINNHGTQAECLLETLSMMKKNRDNYKRR</sequence>
<evidence type="ECO:0000313" key="1">
    <source>
        <dbReference type="EMBL" id="WFD08659.1"/>
    </source>
</evidence>
<keyword evidence="2" id="KW-1185">Reference proteome</keyword>
<accession>A0ABY8EAN4</accession>
<protein>
    <submittedName>
        <fullName evidence="1">Uncharacterized protein</fullName>
    </submittedName>
</protein>
<evidence type="ECO:0000313" key="2">
    <source>
        <dbReference type="Proteomes" id="UP001222800"/>
    </source>
</evidence>
<dbReference type="EMBL" id="CP120733">
    <property type="protein sequence ID" value="WFD08659.1"/>
    <property type="molecule type" value="Genomic_DNA"/>
</dbReference>
<reference evidence="1 2" key="1">
    <citation type="submission" date="2023-03" db="EMBL/GenBank/DDBJ databases">
        <title>Complete genome sequence of Tepidibacter sp. SWIR-1, isolated from a deep-sea hydrothermal vent.</title>
        <authorList>
            <person name="Li X."/>
        </authorList>
    </citation>
    <scope>NUCLEOTIDE SEQUENCE [LARGE SCALE GENOMIC DNA]</scope>
    <source>
        <strain evidence="1 2">SWIR-1</strain>
    </source>
</reference>
<name>A0ABY8EAN4_9FIRM</name>